<dbReference type="STRING" id="1231657.A0A1Y1ZU68"/>
<dbReference type="AlphaFoldDB" id="A0A1Y1ZU68"/>
<feature type="domain" description="Epoxide hydrolase N-terminal" evidence="5">
    <location>
        <begin position="4"/>
        <end position="118"/>
    </location>
</feature>
<evidence type="ECO:0000259" key="5">
    <source>
        <dbReference type="Pfam" id="PF06441"/>
    </source>
</evidence>
<evidence type="ECO:0000313" key="7">
    <source>
        <dbReference type="Proteomes" id="UP000193144"/>
    </source>
</evidence>
<dbReference type="Gene3D" id="3.40.50.1820">
    <property type="entry name" value="alpha/beta hydrolase"/>
    <property type="match status" value="1"/>
</dbReference>
<organism evidence="6 7">
    <name type="scientific">Clohesyomyces aquaticus</name>
    <dbReference type="NCBI Taxonomy" id="1231657"/>
    <lineage>
        <taxon>Eukaryota</taxon>
        <taxon>Fungi</taxon>
        <taxon>Dikarya</taxon>
        <taxon>Ascomycota</taxon>
        <taxon>Pezizomycotina</taxon>
        <taxon>Dothideomycetes</taxon>
        <taxon>Pleosporomycetidae</taxon>
        <taxon>Pleosporales</taxon>
        <taxon>Lindgomycetaceae</taxon>
        <taxon>Clohesyomyces</taxon>
    </lineage>
</organism>
<evidence type="ECO:0000313" key="6">
    <source>
        <dbReference type="EMBL" id="ORY13760.1"/>
    </source>
</evidence>
<keyword evidence="2" id="KW-0058">Aromatic hydrocarbons catabolism</keyword>
<dbReference type="InterPro" id="IPR016292">
    <property type="entry name" value="Epoxide_hydrolase"/>
</dbReference>
<accession>A0A1Y1ZU68</accession>
<dbReference type="OrthoDB" id="7130006at2759"/>
<protein>
    <submittedName>
        <fullName evidence="6">Alpha/Beta hydrolase protein</fullName>
    </submittedName>
</protein>
<gene>
    <name evidence="6" type="ORF">BCR34DRAFT_257361</name>
</gene>
<keyword evidence="3 6" id="KW-0378">Hydrolase</keyword>
<feature type="active site" description="Nucleophile" evidence="4">
    <location>
        <position position="182"/>
    </location>
</feature>
<dbReference type="InterPro" id="IPR029058">
    <property type="entry name" value="AB_hydrolase_fold"/>
</dbReference>
<dbReference type="InterPro" id="IPR000639">
    <property type="entry name" value="Epox_hydrolase-like"/>
</dbReference>
<evidence type="ECO:0000256" key="3">
    <source>
        <dbReference type="ARBA" id="ARBA00022801"/>
    </source>
</evidence>
<dbReference type="EMBL" id="MCFA01000039">
    <property type="protein sequence ID" value="ORY13760.1"/>
    <property type="molecule type" value="Genomic_DNA"/>
</dbReference>
<dbReference type="PANTHER" id="PTHR21661">
    <property type="entry name" value="EPOXIDE HYDROLASE 1-RELATED"/>
    <property type="match status" value="1"/>
</dbReference>
<evidence type="ECO:0000256" key="4">
    <source>
        <dbReference type="PIRSR" id="PIRSR001112-1"/>
    </source>
</evidence>
<evidence type="ECO:0000256" key="2">
    <source>
        <dbReference type="ARBA" id="ARBA00022797"/>
    </source>
</evidence>
<dbReference type="PIRSF" id="PIRSF001112">
    <property type="entry name" value="Epoxide_hydrolase"/>
    <property type="match status" value="1"/>
</dbReference>
<keyword evidence="7" id="KW-1185">Reference proteome</keyword>
<feature type="active site" description="Proton acceptor" evidence="4">
    <location>
        <position position="375"/>
    </location>
</feature>
<dbReference type="SUPFAM" id="SSF53474">
    <property type="entry name" value="alpha/beta-Hydrolases"/>
    <property type="match status" value="1"/>
</dbReference>
<proteinExistence type="inferred from homology"/>
<reference evidence="6 7" key="1">
    <citation type="submission" date="2016-07" db="EMBL/GenBank/DDBJ databases">
        <title>Pervasive Adenine N6-methylation of Active Genes in Fungi.</title>
        <authorList>
            <consortium name="DOE Joint Genome Institute"/>
            <person name="Mondo S.J."/>
            <person name="Dannebaum R.O."/>
            <person name="Kuo R.C."/>
            <person name="Labutti K."/>
            <person name="Haridas S."/>
            <person name="Kuo A."/>
            <person name="Salamov A."/>
            <person name="Ahrendt S.R."/>
            <person name="Lipzen A."/>
            <person name="Sullivan W."/>
            <person name="Andreopoulos W.B."/>
            <person name="Clum A."/>
            <person name="Lindquist E."/>
            <person name="Daum C."/>
            <person name="Ramamoorthy G.K."/>
            <person name="Gryganskyi A."/>
            <person name="Culley D."/>
            <person name="Magnuson J.K."/>
            <person name="James T.Y."/>
            <person name="O'Malley M.A."/>
            <person name="Stajich J.E."/>
            <person name="Spatafora J.W."/>
            <person name="Visel A."/>
            <person name="Grigoriev I.V."/>
        </authorList>
    </citation>
    <scope>NUCLEOTIDE SEQUENCE [LARGE SCALE GENOMIC DNA]</scope>
    <source>
        <strain evidence="6 7">CBS 115471</strain>
    </source>
</reference>
<dbReference type="PRINTS" id="PR00412">
    <property type="entry name" value="EPOXHYDRLASE"/>
</dbReference>
<dbReference type="Pfam" id="PF06441">
    <property type="entry name" value="EHN"/>
    <property type="match status" value="1"/>
</dbReference>
<feature type="active site" description="Proton donor" evidence="4">
    <location>
        <position position="315"/>
    </location>
</feature>
<dbReference type="GO" id="GO:0004301">
    <property type="term" value="F:epoxide hydrolase activity"/>
    <property type="evidence" value="ECO:0007669"/>
    <property type="project" value="TreeGrafter"/>
</dbReference>
<name>A0A1Y1ZU68_9PLEO</name>
<sequence>MPPTPYIISVPSVALEKLRRKLSDAEFPDELDTHGDIEQQWNYGAPLSDVQRLASYWKDGFDWRRSEAKMNELPNYRTKIDVDGFGDIDIHFIHQKSQNENAIPLLFVHGWPGSFLEVTKLLPLLQGSPSTPAFHIIAPSLPNFGFSGRITTPGFSLTQYAETMHKLMLSLNYSIYVTQGGDLGFYITRAMGLLYPSAVLASHINMVRANAPTFSSHPFLATQHALTPYTATEKAALDRSSWFLNSGSGYRLLQSTKPQTLSYAFADSPVALLAWMYEKLHDWTDGYAWTDDEVLTWVSVYYFSAAGKNAHIRIYYELGHNPTELIPTRERMSEWIGEVKLGLAHFPREITTVPRIWGRTLGPVVYESDNEKGGHFAAWERPDVIAGDLQKMFGKGGPCYEIIKGKTGYS</sequence>
<dbReference type="Proteomes" id="UP000193144">
    <property type="component" value="Unassembled WGS sequence"/>
</dbReference>
<comment type="similarity">
    <text evidence="1">Belongs to the peptidase S33 family.</text>
</comment>
<dbReference type="InterPro" id="IPR010497">
    <property type="entry name" value="Epoxide_hydro_N"/>
</dbReference>
<comment type="caution">
    <text evidence="6">The sequence shown here is derived from an EMBL/GenBank/DDBJ whole genome shotgun (WGS) entry which is preliminary data.</text>
</comment>
<dbReference type="PANTHER" id="PTHR21661:SF35">
    <property type="entry name" value="EPOXIDE HYDROLASE"/>
    <property type="match status" value="1"/>
</dbReference>
<evidence type="ECO:0000256" key="1">
    <source>
        <dbReference type="ARBA" id="ARBA00010088"/>
    </source>
</evidence>
<dbReference type="GO" id="GO:0097176">
    <property type="term" value="P:epoxide metabolic process"/>
    <property type="evidence" value="ECO:0007669"/>
    <property type="project" value="TreeGrafter"/>
</dbReference>